<dbReference type="AlphaFoldDB" id="A0A815HFI2"/>
<reference evidence="2" key="1">
    <citation type="submission" date="2021-02" db="EMBL/GenBank/DDBJ databases">
        <authorList>
            <person name="Nowell W R."/>
        </authorList>
    </citation>
    <scope>NUCLEOTIDE SEQUENCE</scope>
</reference>
<organism evidence="2 5">
    <name type="scientific">Didymodactylos carnosus</name>
    <dbReference type="NCBI Taxonomy" id="1234261"/>
    <lineage>
        <taxon>Eukaryota</taxon>
        <taxon>Metazoa</taxon>
        <taxon>Spiralia</taxon>
        <taxon>Gnathifera</taxon>
        <taxon>Rotifera</taxon>
        <taxon>Eurotatoria</taxon>
        <taxon>Bdelloidea</taxon>
        <taxon>Philodinida</taxon>
        <taxon>Philodinidae</taxon>
        <taxon>Didymodactylos</taxon>
    </lineage>
</organism>
<dbReference type="EMBL" id="CAJNOQ010015051">
    <property type="protein sequence ID" value="CAF1353977.1"/>
    <property type="molecule type" value="Genomic_DNA"/>
</dbReference>
<accession>A0A815HFI2</accession>
<dbReference type="Proteomes" id="UP000663829">
    <property type="component" value="Unassembled WGS sequence"/>
</dbReference>
<dbReference type="OrthoDB" id="10150616at2759"/>
<evidence type="ECO:0000313" key="1">
    <source>
        <dbReference type="EMBL" id="CAF0948883.1"/>
    </source>
</evidence>
<dbReference type="EMBL" id="CAJOBA010004770">
    <property type="protein sequence ID" value="CAF3723298.1"/>
    <property type="molecule type" value="Genomic_DNA"/>
</dbReference>
<proteinExistence type="predicted"/>
<gene>
    <name evidence="2" type="ORF">GPM918_LOCUS31053</name>
    <name evidence="1" type="ORF">OVA965_LOCUS12044</name>
    <name evidence="4" type="ORF">SRO942_LOCUS31683</name>
    <name evidence="3" type="ORF">TMI583_LOCUS12048</name>
</gene>
<keyword evidence="5" id="KW-1185">Reference proteome</keyword>
<comment type="caution">
    <text evidence="2">The sequence shown here is derived from an EMBL/GenBank/DDBJ whole genome shotgun (WGS) entry which is preliminary data.</text>
</comment>
<evidence type="ECO:0000313" key="3">
    <source>
        <dbReference type="EMBL" id="CAF3723298.1"/>
    </source>
</evidence>
<protein>
    <submittedName>
        <fullName evidence="2">Uncharacterized protein</fullName>
    </submittedName>
</protein>
<dbReference type="Proteomes" id="UP000681722">
    <property type="component" value="Unassembled WGS sequence"/>
</dbReference>
<dbReference type="EMBL" id="CAJOBC010065957">
    <property type="protein sequence ID" value="CAF4226256.1"/>
    <property type="molecule type" value="Genomic_DNA"/>
</dbReference>
<evidence type="ECO:0000313" key="5">
    <source>
        <dbReference type="Proteomes" id="UP000663829"/>
    </source>
</evidence>
<dbReference type="Proteomes" id="UP000677228">
    <property type="component" value="Unassembled WGS sequence"/>
</dbReference>
<evidence type="ECO:0000313" key="4">
    <source>
        <dbReference type="EMBL" id="CAF4226256.1"/>
    </source>
</evidence>
<dbReference type="Proteomes" id="UP000682733">
    <property type="component" value="Unassembled WGS sequence"/>
</dbReference>
<evidence type="ECO:0000313" key="2">
    <source>
        <dbReference type="EMBL" id="CAF1353977.1"/>
    </source>
</evidence>
<dbReference type="EMBL" id="CAJNOK010004765">
    <property type="protein sequence ID" value="CAF0948883.1"/>
    <property type="molecule type" value="Genomic_DNA"/>
</dbReference>
<sequence length="103" mass="12347">MYQAQLNSQCETHPNLWAWINYIKGSEESVMVRYEQEQRQQRSTCLRKARSIHNDDILIAPQQNYMSGHIDLEDLQKLLRALSHRYSKVFENSKDDDEYELKQ</sequence>
<name>A0A815HFI2_9BILA</name>